<feature type="transmembrane region" description="Helical" evidence="4">
    <location>
        <begin position="20"/>
        <end position="40"/>
    </location>
</feature>
<reference evidence="6 7" key="1">
    <citation type="submission" date="2016-06" db="EMBL/GenBank/DDBJ databases">
        <title>Complete genome sequence of a deep-branching marine Gamma Proteobacterium Woeseia oceani type strain XK5.</title>
        <authorList>
            <person name="Mu D."/>
            <person name="Du Z."/>
        </authorList>
    </citation>
    <scope>NUCLEOTIDE SEQUENCE [LARGE SCALE GENOMIC DNA]</scope>
    <source>
        <strain evidence="6 7">XK5</strain>
    </source>
</reference>
<protein>
    <recommendedName>
        <fullName evidence="5">HTH luxR-type domain-containing protein</fullName>
    </recommendedName>
</protein>
<organism evidence="6 7">
    <name type="scientific">Woeseia oceani</name>
    <dbReference type="NCBI Taxonomy" id="1548547"/>
    <lineage>
        <taxon>Bacteria</taxon>
        <taxon>Pseudomonadati</taxon>
        <taxon>Pseudomonadota</taxon>
        <taxon>Gammaproteobacteria</taxon>
        <taxon>Woeseiales</taxon>
        <taxon>Woeseiaceae</taxon>
        <taxon>Woeseia</taxon>
    </lineage>
</organism>
<keyword evidence="4" id="KW-1133">Transmembrane helix</keyword>
<evidence type="ECO:0000256" key="4">
    <source>
        <dbReference type="SAM" id="Phobius"/>
    </source>
</evidence>
<dbReference type="AlphaFoldDB" id="A0A193LL98"/>
<evidence type="ECO:0000256" key="3">
    <source>
        <dbReference type="ARBA" id="ARBA00023163"/>
    </source>
</evidence>
<keyword evidence="2" id="KW-0238">DNA-binding</keyword>
<feature type="domain" description="HTH luxR-type" evidence="5">
    <location>
        <begin position="56"/>
        <end position="123"/>
    </location>
</feature>
<keyword evidence="4" id="KW-0812">Transmembrane</keyword>
<evidence type="ECO:0000256" key="1">
    <source>
        <dbReference type="ARBA" id="ARBA00023015"/>
    </source>
</evidence>
<evidence type="ECO:0000256" key="2">
    <source>
        <dbReference type="ARBA" id="ARBA00023125"/>
    </source>
</evidence>
<dbReference type="PANTHER" id="PTHR44688:SF16">
    <property type="entry name" value="DNA-BINDING TRANSCRIPTIONAL ACTIVATOR DEVR_DOSR"/>
    <property type="match status" value="1"/>
</dbReference>
<dbReference type="InterPro" id="IPR036388">
    <property type="entry name" value="WH-like_DNA-bd_sf"/>
</dbReference>
<dbReference type="CDD" id="cd06170">
    <property type="entry name" value="LuxR_C_like"/>
    <property type="match status" value="1"/>
</dbReference>
<evidence type="ECO:0000259" key="5">
    <source>
        <dbReference type="PROSITE" id="PS50043"/>
    </source>
</evidence>
<keyword evidence="1" id="KW-0805">Transcription regulation</keyword>
<dbReference type="EMBL" id="CP016268">
    <property type="protein sequence ID" value="ANO53231.1"/>
    <property type="molecule type" value="Genomic_DNA"/>
</dbReference>
<proteinExistence type="predicted"/>
<dbReference type="PROSITE" id="PS00622">
    <property type="entry name" value="HTH_LUXR_1"/>
    <property type="match status" value="1"/>
</dbReference>
<dbReference type="GO" id="GO:0006355">
    <property type="term" value="P:regulation of DNA-templated transcription"/>
    <property type="evidence" value="ECO:0007669"/>
    <property type="project" value="InterPro"/>
</dbReference>
<dbReference type="KEGG" id="woc:BA177_13250"/>
<sequence>MAGGAMLLDWFEVQFLTRRYPIEIYVVVLCFLFTGLGVWLGHRLTRRRSCTSTGVNSAALNYLGISRREQEVLALLAEGRSNQEIADALFVSVNTVKTHLQSLYQKLDVARRGQAVEKARSLKLVG</sequence>
<dbReference type="GO" id="GO:0003677">
    <property type="term" value="F:DNA binding"/>
    <property type="evidence" value="ECO:0007669"/>
    <property type="project" value="UniProtKB-KW"/>
</dbReference>
<dbReference type="Proteomes" id="UP000092695">
    <property type="component" value="Chromosome"/>
</dbReference>
<dbReference type="Gene3D" id="1.10.10.10">
    <property type="entry name" value="Winged helix-like DNA-binding domain superfamily/Winged helix DNA-binding domain"/>
    <property type="match status" value="1"/>
</dbReference>
<dbReference type="SMART" id="SM00421">
    <property type="entry name" value="HTH_LUXR"/>
    <property type="match status" value="1"/>
</dbReference>
<evidence type="ECO:0000313" key="7">
    <source>
        <dbReference type="Proteomes" id="UP000092695"/>
    </source>
</evidence>
<dbReference type="OrthoDB" id="9774661at2"/>
<evidence type="ECO:0000313" key="6">
    <source>
        <dbReference type="EMBL" id="ANO53231.1"/>
    </source>
</evidence>
<keyword evidence="7" id="KW-1185">Reference proteome</keyword>
<dbReference type="Pfam" id="PF00196">
    <property type="entry name" value="GerE"/>
    <property type="match status" value="1"/>
</dbReference>
<dbReference type="STRING" id="1548547.BA177_13250"/>
<dbReference type="PROSITE" id="PS50043">
    <property type="entry name" value="HTH_LUXR_2"/>
    <property type="match status" value="1"/>
</dbReference>
<dbReference type="InterPro" id="IPR000792">
    <property type="entry name" value="Tscrpt_reg_LuxR_C"/>
</dbReference>
<name>A0A193LL98_9GAMM</name>
<gene>
    <name evidence="6" type="ORF">BA177_13250</name>
</gene>
<dbReference type="SUPFAM" id="SSF46894">
    <property type="entry name" value="C-terminal effector domain of the bipartite response regulators"/>
    <property type="match status" value="1"/>
</dbReference>
<dbReference type="PANTHER" id="PTHR44688">
    <property type="entry name" value="DNA-BINDING TRANSCRIPTIONAL ACTIVATOR DEVR_DOSR"/>
    <property type="match status" value="1"/>
</dbReference>
<keyword evidence="3" id="KW-0804">Transcription</keyword>
<dbReference type="InterPro" id="IPR016032">
    <property type="entry name" value="Sig_transdc_resp-reg_C-effctor"/>
</dbReference>
<accession>A0A193LL98</accession>
<dbReference type="PRINTS" id="PR00038">
    <property type="entry name" value="HTHLUXR"/>
</dbReference>
<keyword evidence="4" id="KW-0472">Membrane</keyword>